<feature type="binding site" evidence="6">
    <location>
        <position position="19"/>
    </location>
    <ligand>
        <name>Zn(2+)</name>
        <dbReference type="ChEBI" id="CHEBI:29105"/>
    </ligand>
</feature>
<dbReference type="KEGG" id="kpin:30169172"/>
<name>A0AAJ8MLK0_9TREE</name>
<evidence type="ECO:0000256" key="2">
    <source>
        <dbReference type="ARBA" id="ARBA00007018"/>
    </source>
</evidence>
<feature type="transmembrane region" description="Helical" evidence="7">
    <location>
        <begin position="151"/>
        <end position="175"/>
    </location>
</feature>
<evidence type="ECO:0000256" key="5">
    <source>
        <dbReference type="ARBA" id="ARBA00023136"/>
    </source>
</evidence>
<dbReference type="GO" id="GO:0038023">
    <property type="term" value="F:signaling receptor activity"/>
    <property type="evidence" value="ECO:0007669"/>
    <property type="project" value="TreeGrafter"/>
</dbReference>
<organism evidence="8 9">
    <name type="scientific">Kwoniella pini CBS 10737</name>
    <dbReference type="NCBI Taxonomy" id="1296096"/>
    <lineage>
        <taxon>Eukaryota</taxon>
        <taxon>Fungi</taxon>
        <taxon>Dikarya</taxon>
        <taxon>Basidiomycota</taxon>
        <taxon>Agaricomycotina</taxon>
        <taxon>Tremellomycetes</taxon>
        <taxon>Tremellales</taxon>
        <taxon>Cryptococcaceae</taxon>
        <taxon>Kwoniella</taxon>
    </lineage>
</organism>
<keyword evidence="5 7" id="KW-0472">Membrane</keyword>
<dbReference type="InterPro" id="IPR004254">
    <property type="entry name" value="AdipoR/HlyIII-related"/>
</dbReference>
<feature type="transmembrane region" description="Helical" evidence="7">
    <location>
        <begin position="37"/>
        <end position="55"/>
    </location>
</feature>
<evidence type="ECO:0000313" key="8">
    <source>
        <dbReference type="EMBL" id="WWC66621.1"/>
    </source>
</evidence>
<protein>
    <submittedName>
        <fullName evidence="8">Uncharacterized protein</fullName>
    </submittedName>
</protein>
<reference evidence="8" key="2">
    <citation type="submission" date="2024-02" db="EMBL/GenBank/DDBJ databases">
        <title>Comparative genomics of Cryptococcus and Kwoniella reveals pathogenesis evolution and contrasting modes of karyotype evolution via chromosome fusion or intercentromeric recombination.</title>
        <authorList>
            <person name="Coelho M.A."/>
            <person name="David-Palma M."/>
            <person name="Shea T."/>
            <person name="Bowers K."/>
            <person name="McGinley-Smith S."/>
            <person name="Mohammad A.W."/>
            <person name="Gnirke A."/>
            <person name="Yurkov A.M."/>
            <person name="Nowrousian M."/>
            <person name="Sun S."/>
            <person name="Cuomo C.A."/>
            <person name="Heitman J."/>
        </authorList>
    </citation>
    <scope>NUCLEOTIDE SEQUENCE</scope>
    <source>
        <strain evidence="8">CBS 10737</strain>
    </source>
</reference>
<dbReference type="PANTHER" id="PTHR20855">
    <property type="entry name" value="ADIPOR/PROGESTIN RECEPTOR-RELATED"/>
    <property type="match status" value="1"/>
</dbReference>
<evidence type="ECO:0000256" key="6">
    <source>
        <dbReference type="PIRSR" id="PIRSR604254-1"/>
    </source>
</evidence>
<sequence length="188" mass="21319">MKIYLVSCIICLGMSATFHTFNCHSARISHRAHRCDYVGIVILAVGSIIPIVHYAFLTEPFWRRVYTGGILTIGMITALRYRRKIILRTLTFLILGGSAIIPILHVILQTGFKNACEELAIQWTIIAGVLYILGTLIYASRYPERMYPGKFDIYLSSHQIFHTLVVFGIICQYIALEKTISYNNEALS</sequence>
<dbReference type="Pfam" id="PF03006">
    <property type="entry name" value="HlyIII"/>
    <property type="match status" value="1"/>
</dbReference>
<dbReference type="GeneID" id="30169172"/>
<evidence type="ECO:0000256" key="4">
    <source>
        <dbReference type="ARBA" id="ARBA00022989"/>
    </source>
</evidence>
<accession>A0AAJ8MLK0</accession>
<evidence type="ECO:0000256" key="1">
    <source>
        <dbReference type="ARBA" id="ARBA00004141"/>
    </source>
</evidence>
<comment type="subcellular location">
    <subcellularLocation>
        <location evidence="1">Membrane</location>
        <topology evidence="1">Multi-pass membrane protein</topology>
    </subcellularLocation>
</comment>
<dbReference type="AlphaFoldDB" id="A0AAJ8MLK0"/>
<proteinExistence type="inferred from homology"/>
<keyword evidence="4 7" id="KW-1133">Transmembrane helix</keyword>
<keyword evidence="6" id="KW-0862">Zinc</keyword>
<keyword evidence="6" id="KW-0479">Metal-binding</keyword>
<evidence type="ECO:0000256" key="7">
    <source>
        <dbReference type="SAM" id="Phobius"/>
    </source>
</evidence>
<gene>
    <name evidence="8" type="ORF">I206_100524</name>
</gene>
<feature type="binding site" evidence="6">
    <location>
        <position position="158"/>
    </location>
    <ligand>
        <name>Zn(2+)</name>
        <dbReference type="ChEBI" id="CHEBI:29105"/>
    </ligand>
</feature>
<dbReference type="EMBL" id="CP144519">
    <property type="protein sequence ID" value="WWC66621.1"/>
    <property type="molecule type" value="Genomic_DNA"/>
</dbReference>
<feature type="binding site" evidence="6">
    <location>
        <position position="162"/>
    </location>
    <ligand>
        <name>Zn(2+)</name>
        <dbReference type="ChEBI" id="CHEBI:29105"/>
    </ligand>
</feature>
<keyword evidence="9" id="KW-1185">Reference proteome</keyword>
<feature type="transmembrane region" description="Helical" evidence="7">
    <location>
        <begin position="120"/>
        <end position="139"/>
    </location>
</feature>
<comment type="similarity">
    <text evidence="2">Belongs to the ADIPOR family.</text>
</comment>
<dbReference type="PANTHER" id="PTHR20855:SF52">
    <property type="entry name" value="ADIPONECTIN RECEPTOR PROTEIN"/>
    <property type="match status" value="1"/>
</dbReference>
<evidence type="ECO:0000256" key="3">
    <source>
        <dbReference type="ARBA" id="ARBA00022692"/>
    </source>
</evidence>
<dbReference type="GO" id="GO:0046872">
    <property type="term" value="F:metal ion binding"/>
    <property type="evidence" value="ECO:0007669"/>
    <property type="project" value="UniProtKB-KW"/>
</dbReference>
<dbReference type="GO" id="GO:0006882">
    <property type="term" value="P:intracellular zinc ion homeostasis"/>
    <property type="evidence" value="ECO:0007669"/>
    <property type="project" value="TreeGrafter"/>
</dbReference>
<reference evidence="8" key="1">
    <citation type="submission" date="2013-07" db="EMBL/GenBank/DDBJ databases">
        <authorList>
            <consortium name="The Broad Institute Genome Sequencing Platform"/>
            <person name="Cuomo C."/>
            <person name="Litvintseva A."/>
            <person name="Chen Y."/>
            <person name="Heitman J."/>
            <person name="Sun S."/>
            <person name="Springer D."/>
            <person name="Dromer F."/>
            <person name="Young S.K."/>
            <person name="Zeng Q."/>
            <person name="Gargeya S."/>
            <person name="Fitzgerald M."/>
            <person name="Abouelleil A."/>
            <person name="Alvarado L."/>
            <person name="Berlin A.M."/>
            <person name="Chapman S.B."/>
            <person name="Dewar J."/>
            <person name="Goldberg J."/>
            <person name="Griggs A."/>
            <person name="Gujja S."/>
            <person name="Hansen M."/>
            <person name="Howarth C."/>
            <person name="Imamovic A."/>
            <person name="Larimer J."/>
            <person name="McCowan C."/>
            <person name="Murphy C."/>
            <person name="Pearson M."/>
            <person name="Priest M."/>
            <person name="Roberts A."/>
            <person name="Saif S."/>
            <person name="Shea T."/>
            <person name="Sykes S."/>
            <person name="Wortman J."/>
            <person name="Nusbaum C."/>
            <person name="Birren B."/>
        </authorList>
    </citation>
    <scope>NUCLEOTIDE SEQUENCE</scope>
    <source>
        <strain evidence="8">CBS 10737</strain>
    </source>
</reference>
<evidence type="ECO:0000313" key="9">
    <source>
        <dbReference type="Proteomes" id="UP000094020"/>
    </source>
</evidence>
<keyword evidence="3 7" id="KW-0812">Transmembrane</keyword>
<dbReference type="Proteomes" id="UP000094020">
    <property type="component" value="Chromosome 1"/>
</dbReference>
<dbReference type="RefSeq" id="XP_019014717.2">
    <property type="nucleotide sequence ID" value="XM_019152579.2"/>
</dbReference>
<dbReference type="GO" id="GO:0016020">
    <property type="term" value="C:membrane"/>
    <property type="evidence" value="ECO:0007669"/>
    <property type="project" value="UniProtKB-SubCell"/>
</dbReference>
<feature type="transmembrane region" description="Helical" evidence="7">
    <location>
        <begin position="86"/>
        <end position="108"/>
    </location>
</feature>